<proteinExistence type="predicted"/>
<evidence type="ECO:0000313" key="1">
    <source>
        <dbReference type="EMBL" id="KIE06003.1"/>
    </source>
</evidence>
<evidence type="ECO:0000313" key="2">
    <source>
        <dbReference type="Proteomes" id="UP000031258"/>
    </source>
</evidence>
<dbReference type="AlphaFoldDB" id="A0A0C1QQ46"/>
<accession>A0A0C1QQ46</accession>
<sequence length="201" mass="23657">MQICIMVKTMRTAPGLDEALKDPRLEYISSSGLFPTSYVFPKEPTKNQKKFDDMSNRVVDFDKILEESRQKFDNDREVIKKLFQHVKYEEFEEAYNFFIKQSWESSSVLTNCLFPNSDPSLKKYNEAHTQLHRFLLNSSSEDKNTKLKNFYEASRSKDFHKIEEEQDKNFNIITDRFKSQSFAEAYKAQKAILSEISQGRA</sequence>
<reference evidence="1 2" key="1">
    <citation type="submission" date="2014-11" db="EMBL/GenBank/DDBJ databases">
        <title>A Rickettsiales Symbiont of Amoebae With Ancient Features.</title>
        <authorList>
            <person name="Schulz F."/>
            <person name="Martijn J."/>
            <person name="Wascher F."/>
            <person name="Kostanjsek R."/>
            <person name="Ettema T.J."/>
            <person name="Horn M."/>
        </authorList>
    </citation>
    <scope>NUCLEOTIDE SEQUENCE [LARGE SCALE GENOMIC DNA]</scope>
    <source>
        <strain evidence="1 2">UWC36</strain>
    </source>
</reference>
<organism evidence="1 2">
    <name type="scientific">Candidatus Jidaibacter acanthamoebae</name>
    <dbReference type="NCBI Taxonomy" id="86105"/>
    <lineage>
        <taxon>Bacteria</taxon>
        <taxon>Pseudomonadati</taxon>
        <taxon>Pseudomonadota</taxon>
        <taxon>Alphaproteobacteria</taxon>
        <taxon>Rickettsiales</taxon>
        <taxon>Candidatus Midichloriaceae</taxon>
        <taxon>Candidatus Jidaibacter</taxon>
    </lineage>
</organism>
<protein>
    <submittedName>
        <fullName evidence="1">Uncharacterized protein</fullName>
    </submittedName>
</protein>
<name>A0A0C1QQ46_9RICK</name>
<gene>
    <name evidence="1" type="ORF">NF27_CG01830</name>
</gene>
<comment type="caution">
    <text evidence="1">The sequence shown here is derived from an EMBL/GenBank/DDBJ whole genome shotgun (WGS) entry which is preliminary data.</text>
</comment>
<keyword evidence="2" id="KW-1185">Reference proteome</keyword>
<dbReference type="Proteomes" id="UP000031258">
    <property type="component" value="Unassembled WGS sequence"/>
</dbReference>
<dbReference type="EMBL" id="JSWE01000058">
    <property type="protein sequence ID" value="KIE06003.1"/>
    <property type="molecule type" value="Genomic_DNA"/>
</dbReference>